<protein>
    <submittedName>
        <fullName evidence="2">Uncharacterized protein</fullName>
    </submittedName>
</protein>
<dbReference type="EMBL" id="CP030759">
    <property type="protein sequence ID" value="AXA37619.1"/>
    <property type="molecule type" value="Genomic_DNA"/>
</dbReference>
<dbReference type="KEGG" id="schv:BRCON_2877"/>
<dbReference type="Proteomes" id="UP000262583">
    <property type="component" value="Chromosome"/>
</dbReference>
<name>A0A2Z4Y9M4_SUMC1</name>
<gene>
    <name evidence="2" type="ORF">BRCON_2877</name>
</gene>
<sequence>MLLLTALPLNFLRCGMLHVIAVQSLSALLDFLLVNSFTK</sequence>
<keyword evidence="1" id="KW-1133">Transmembrane helix</keyword>
<organism evidence="2 3">
    <name type="scientific">Sumerlaea chitinivorans</name>
    <dbReference type="NCBI Taxonomy" id="2250252"/>
    <lineage>
        <taxon>Bacteria</taxon>
        <taxon>Candidatus Sumerlaeota</taxon>
        <taxon>Candidatus Sumerlaeia</taxon>
        <taxon>Candidatus Sumerlaeales</taxon>
        <taxon>Candidatus Sumerlaeaceae</taxon>
        <taxon>Candidatus Sumerlaea</taxon>
    </lineage>
</organism>
<accession>A0A2Z4Y9M4</accession>
<reference evidence="2 3" key="1">
    <citation type="submission" date="2018-05" db="EMBL/GenBank/DDBJ databases">
        <title>A metagenomic window into the 2 km-deep terrestrial subsurface aquifer revealed taxonomically and functionally diverse microbial community comprising novel uncultured bacterial lineages.</title>
        <authorList>
            <person name="Kadnikov V.V."/>
            <person name="Mardanov A.V."/>
            <person name="Beletsky A.V."/>
            <person name="Banks D."/>
            <person name="Pimenov N.V."/>
            <person name="Frank Y.A."/>
            <person name="Karnachuk O.V."/>
            <person name="Ravin N.V."/>
        </authorList>
    </citation>
    <scope>NUCLEOTIDE SEQUENCE [LARGE SCALE GENOMIC DNA]</scope>
    <source>
        <strain evidence="2">BY</strain>
    </source>
</reference>
<evidence type="ECO:0000256" key="1">
    <source>
        <dbReference type="SAM" id="Phobius"/>
    </source>
</evidence>
<evidence type="ECO:0000313" key="3">
    <source>
        <dbReference type="Proteomes" id="UP000262583"/>
    </source>
</evidence>
<dbReference type="AlphaFoldDB" id="A0A2Z4Y9M4"/>
<evidence type="ECO:0000313" key="2">
    <source>
        <dbReference type="EMBL" id="AXA37619.1"/>
    </source>
</evidence>
<feature type="transmembrane region" description="Helical" evidence="1">
    <location>
        <begin position="15"/>
        <end position="34"/>
    </location>
</feature>
<proteinExistence type="predicted"/>
<keyword evidence="1" id="KW-0472">Membrane</keyword>
<keyword evidence="1" id="KW-0812">Transmembrane</keyword>